<dbReference type="GO" id="GO:0016740">
    <property type="term" value="F:transferase activity"/>
    <property type="evidence" value="ECO:0007669"/>
    <property type="project" value="UniProtKB-KW"/>
</dbReference>
<keyword evidence="9" id="KW-0408">Iron</keyword>
<comment type="function">
    <text evidence="1">Responsible for the formation of the pyrimidine heterocycle in the thiamine biosynthesis pathway. Catalyzes the formation of hydroxymethylpyrimidine phosphate (HMP-P) from histidine and pyridoxal phosphate (PLP). The protein uses PLP and the active site histidine to form HMP-P, generating an inactive enzyme. The enzyme can only undergo a single turnover, which suggests it is a suicide enzyme.</text>
</comment>
<evidence type="ECO:0000256" key="4">
    <source>
        <dbReference type="ARBA" id="ARBA00011738"/>
    </source>
</evidence>
<evidence type="ECO:0000256" key="11">
    <source>
        <dbReference type="ARBA" id="ARBA00048179"/>
    </source>
</evidence>
<keyword evidence="8" id="KW-0784">Thiamine biosynthesis</keyword>
<protein>
    <recommendedName>
        <fullName evidence="10">Thiamine pyrimidine synthase</fullName>
    </recommendedName>
</protein>
<evidence type="ECO:0000313" key="14">
    <source>
        <dbReference type="Proteomes" id="UP000315534"/>
    </source>
</evidence>
<dbReference type="Gene3D" id="3.40.190.10">
    <property type="entry name" value="Periplasmic binding protein-like II"/>
    <property type="match status" value="2"/>
</dbReference>
<keyword evidence="7" id="KW-0663">Pyridoxal phosphate</keyword>
<evidence type="ECO:0000256" key="9">
    <source>
        <dbReference type="ARBA" id="ARBA00023004"/>
    </source>
</evidence>
<feature type="domain" description="SsuA/THI5-like" evidence="12">
    <location>
        <begin position="1"/>
        <end position="201"/>
    </location>
</feature>
<evidence type="ECO:0000256" key="5">
    <source>
        <dbReference type="ARBA" id="ARBA00022679"/>
    </source>
</evidence>
<evidence type="ECO:0000256" key="10">
    <source>
        <dbReference type="ARBA" id="ARBA00033171"/>
    </source>
</evidence>
<dbReference type="Proteomes" id="UP000315534">
    <property type="component" value="Unassembled WGS sequence"/>
</dbReference>
<dbReference type="EMBL" id="SOIP01000228">
    <property type="protein sequence ID" value="TET81560.1"/>
    <property type="molecule type" value="Genomic_DNA"/>
</dbReference>
<reference evidence="13 14" key="1">
    <citation type="submission" date="2019-03" db="EMBL/GenBank/DDBJ databases">
        <title>Metabolic potential of uncultured bacteria and archaea associated with petroleum seepage in deep-sea sediments.</title>
        <authorList>
            <person name="Dong X."/>
            <person name="Hubert C."/>
        </authorList>
    </citation>
    <scope>NUCLEOTIDE SEQUENCE [LARGE SCALE GENOMIC DNA]</scope>
    <source>
        <strain evidence="13">E29_bin36</strain>
    </source>
</reference>
<keyword evidence="6" id="KW-0479">Metal-binding</keyword>
<sequence>DKGFFRDEGINLEIISGSGSMDSLRLVATKAVDFAICDSFVVVQGVAKEMPIKTIAIEFTRSPITIMSLAEKNITKPEDLIGKKVAVSKKSTTFLALKAFLELNNLSSEDMQIVDYGFSLQPLLVGQVDAVLEYTMDGPVKATALGYKVNEIMLSDYGIDVYGATIICHTDTLKNNPDLVSRFLRATIRSSKYIVRHPDEAIDALMERFPDLNRDHELTVLMKTLEMRILTEHGYSDRKRWQQTVNILFDLGIIDEKVPVESIYTNYYL</sequence>
<dbReference type="InterPro" id="IPR027939">
    <property type="entry name" value="NMT1/THI5"/>
</dbReference>
<dbReference type="PANTHER" id="PTHR31528">
    <property type="entry name" value="4-AMINO-5-HYDROXYMETHYL-2-METHYLPYRIMIDINE PHOSPHATE SYNTHASE THI11-RELATED"/>
    <property type="match status" value="1"/>
</dbReference>
<evidence type="ECO:0000256" key="8">
    <source>
        <dbReference type="ARBA" id="ARBA00022977"/>
    </source>
</evidence>
<proteinExistence type="inferred from homology"/>
<keyword evidence="5" id="KW-0808">Transferase</keyword>
<dbReference type="InterPro" id="IPR015168">
    <property type="entry name" value="SsuA/THI5"/>
</dbReference>
<dbReference type="AlphaFoldDB" id="A0A523XQI2"/>
<evidence type="ECO:0000256" key="7">
    <source>
        <dbReference type="ARBA" id="ARBA00022898"/>
    </source>
</evidence>
<organism evidence="13 14">
    <name type="scientific">candidate division TA06 bacterium</name>
    <dbReference type="NCBI Taxonomy" id="2250710"/>
    <lineage>
        <taxon>Bacteria</taxon>
        <taxon>Bacteria division TA06</taxon>
    </lineage>
</organism>
<dbReference type="SUPFAM" id="SSF53850">
    <property type="entry name" value="Periplasmic binding protein-like II"/>
    <property type="match status" value="1"/>
</dbReference>
<comment type="subunit">
    <text evidence="4">Homodimer.</text>
</comment>
<evidence type="ECO:0000313" key="13">
    <source>
        <dbReference type="EMBL" id="TET81560.1"/>
    </source>
</evidence>
<dbReference type="GO" id="GO:0009228">
    <property type="term" value="P:thiamine biosynthetic process"/>
    <property type="evidence" value="ECO:0007669"/>
    <property type="project" value="UniProtKB-KW"/>
</dbReference>
<feature type="non-terminal residue" evidence="13">
    <location>
        <position position="1"/>
    </location>
</feature>
<evidence type="ECO:0000256" key="2">
    <source>
        <dbReference type="ARBA" id="ARBA00004948"/>
    </source>
</evidence>
<dbReference type="Pfam" id="PF09084">
    <property type="entry name" value="NMT1"/>
    <property type="match status" value="1"/>
</dbReference>
<name>A0A523XQI2_UNCT6</name>
<dbReference type="GO" id="GO:0046872">
    <property type="term" value="F:metal ion binding"/>
    <property type="evidence" value="ECO:0007669"/>
    <property type="project" value="UniProtKB-KW"/>
</dbReference>
<comment type="similarity">
    <text evidence="3">Belongs to the NMT1/THI5 family.</text>
</comment>
<evidence type="ECO:0000259" key="12">
    <source>
        <dbReference type="Pfam" id="PF09084"/>
    </source>
</evidence>
<comment type="caution">
    <text evidence="13">The sequence shown here is derived from an EMBL/GenBank/DDBJ whole genome shotgun (WGS) entry which is preliminary data.</text>
</comment>
<dbReference type="PANTHER" id="PTHR31528:SF1">
    <property type="entry name" value="4-AMINO-5-HYDROXYMETHYL-2-METHYLPYRIMIDINE PHOSPHATE SYNTHASE THI11-RELATED"/>
    <property type="match status" value="1"/>
</dbReference>
<evidence type="ECO:0000256" key="6">
    <source>
        <dbReference type="ARBA" id="ARBA00022723"/>
    </source>
</evidence>
<comment type="catalytic activity">
    <reaction evidence="11">
        <text>N(6)-(pyridoxal phosphate)-L-lysyl-[4-amino-5-hydroxymethyl-2-methylpyrimidine phosphate synthase] + L-histidyl-[4-amino-5-hydroxymethyl-2-methylpyrimidine phosphate synthase] + 2 Fe(3+) + 4 H2O = L-lysyl-[4-amino-5-hydroxymethyl-2-methylpyrimidine phosphate synthase] + (2S)-2-amino-5-hydroxy-4-oxopentanoyl-[4-amino-5-hydroxymethyl-2-methylpyrimidine phosphate synthase] + 4-amino-2-methyl-5-(phosphooxymethyl)pyrimidine + 3-oxopropanoate + 2 Fe(2+) + 2 H(+)</text>
        <dbReference type="Rhea" id="RHEA:65756"/>
        <dbReference type="Rhea" id="RHEA-COMP:16892"/>
        <dbReference type="Rhea" id="RHEA-COMP:16893"/>
        <dbReference type="Rhea" id="RHEA-COMP:16894"/>
        <dbReference type="Rhea" id="RHEA-COMP:16895"/>
        <dbReference type="ChEBI" id="CHEBI:15377"/>
        <dbReference type="ChEBI" id="CHEBI:15378"/>
        <dbReference type="ChEBI" id="CHEBI:29033"/>
        <dbReference type="ChEBI" id="CHEBI:29034"/>
        <dbReference type="ChEBI" id="CHEBI:29969"/>
        <dbReference type="ChEBI" id="CHEBI:29979"/>
        <dbReference type="ChEBI" id="CHEBI:33190"/>
        <dbReference type="ChEBI" id="CHEBI:58354"/>
        <dbReference type="ChEBI" id="CHEBI:143915"/>
        <dbReference type="ChEBI" id="CHEBI:157692"/>
    </reaction>
    <physiologicalReaction direction="left-to-right" evidence="11">
        <dbReference type="Rhea" id="RHEA:65757"/>
    </physiologicalReaction>
</comment>
<accession>A0A523XQI2</accession>
<evidence type="ECO:0000256" key="3">
    <source>
        <dbReference type="ARBA" id="ARBA00009406"/>
    </source>
</evidence>
<evidence type="ECO:0000256" key="1">
    <source>
        <dbReference type="ARBA" id="ARBA00003469"/>
    </source>
</evidence>
<gene>
    <name evidence="13" type="ORF">E3J38_03675</name>
</gene>
<comment type="pathway">
    <text evidence="2">Cofactor biosynthesis; thiamine diphosphate biosynthesis.</text>
</comment>